<keyword evidence="4" id="KW-1185">Reference proteome</keyword>
<reference evidence="3" key="1">
    <citation type="submission" date="2020-03" db="EMBL/GenBank/DDBJ databases">
        <title>Roseovarius gahaiensis sp. nov., isolated from Gahai Saline Lake, China.</title>
        <authorList>
            <person name="Sun X."/>
        </authorList>
    </citation>
    <scope>NUCLEOTIDE SEQUENCE</scope>
    <source>
        <strain evidence="3">GH877</strain>
    </source>
</reference>
<dbReference type="GO" id="GO:0003677">
    <property type="term" value="F:DNA binding"/>
    <property type="evidence" value="ECO:0007669"/>
    <property type="project" value="InterPro"/>
</dbReference>
<dbReference type="InterPro" id="IPR002104">
    <property type="entry name" value="Integrase_catalytic"/>
</dbReference>
<evidence type="ECO:0000313" key="4">
    <source>
        <dbReference type="Proteomes" id="UP000639775"/>
    </source>
</evidence>
<proteinExistence type="predicted"/>
<comment type="caution">
    <text evidence="3">The sequence shown here is derived from an EMBL/GenBank/DDBJ whole genome shotgun (WGS) entry which is preliminary data.</text>
</comment>
<organism evidence="3 4">
    <name type="scientific">Roseovarius gahaiensis</name>
    <dbReference type="NCBI Taxonomy" id="2716691"/>
    <lineage>
        <taxon>Bacteria</taxon>
        <taxon>Pseudomonadati</taxon>
        <taxon>Pseudomonadota</taxon>
        <taxon>Alphaproteobacteria</taxon>
        <taxon>Rhodobacterales</taxon>
        <taxon>Roseobacteraceae</taxon>
        <taxon>Roseovarius</taxon>
    </lineage>
</organism>
<dbReference type="InterPro" id="IPR011010">
    <property type="entry name" value="DNA_brk_join_enz"/>
</dbReference>
<evidence type="ECO:0000313" key="3">
    <source>
        <dbReference type="EMBL" id="NHQ75316.1"/>
    </source>
</evidence>
<name>A0A967EGR7_9RHOB</name>
<dbReference type="AlphaFoldDB" id="A0A967EGR7"/>
<dbReference type="InterPro" id="IPR013762">
    <property type="entry name" value="Integrase-like_cat_sf"/>
</dbReference>
<accession>A0A967EGR7</accession>
<evidence type="ECO:0000259" key="2">
    <source>
        <dbReference type="PROSITE" id="PS51898"/>
    </source>
</evidence>
<dbReference type="Pfam" id="PF00589">
    <property type="entry name" value="Phage_integrase"/>
    <property type="match status" value="1"/>
</dbReference>
<keyword evidence="1" id="KW-0233">DNA recombination</keyword>
<evidence type="ECO:0000256" key="1">
    <source>
        <dbReference type="ARBA" id="ARBA00023172"/>
    </source>
</evidence>
<dbReference type="Proteomes" id="UP000639775">
    <property type="component" value="Unassembled WGS sequence"/>
</dbReference>
<dbReference type="SUPFAM" id="SSF56349">
    <property type="entry name" value="DNA breaking-rejoining enzymes"/>
    <property type="match status" value="1"/>
</dbReference>
<sequence length="365" mass="41703">MGKSNPWIPTWSAGKNDWVIDFRVEGKRFRKNLRIRDKNLRSTAMQKARNIYKKAWRDAGSSNREKKVSTFKAVAELYIQQGGEERFLPKIVKHFGPHIRVDEISHLDIARAARAIYPDAKPETVRRQLRVPIKAVQNFAAGRRREKIPDTRRTRWLTPEEAERLLVTAADPEAINLRDPNLETLRKITFMLGSGAGPGETMAALGENWNPATREWWLEGTKTVFRARYVLLPIRAVELIGKIPDSGPAFPAPDGQTYTFRKNRGGQMAVAFNKVRDAAGLGKAVTPYVLRHTRHSWMYAMTKDWGDLLDQGGWNRSDTANRYRKITPDDLGHRLLEHGWDFRRDPGASVRFGEKVSLRIPPDTS</sequence>
<feature type="domain" description="Tyr recombinase" evidence="2">
    <location>
        <begin position="152"/>
        <end position="336"/>
    </location>
</feature>
<dbReference type="GO" id="GO:0006310">
    <property type="term" value="P:DNA recombination"/>
    <property type="evidence" value="ECO:0007669"/>
    <property type="project" value="UniProtKB-KW"/>
</dbReference>
<dbReference type="GO" id="GO:0015074">
    <property type="term" value="P:DNA integration"/>
    <property type="evidence" value="ECO:0007669"/>
    <property type="project" value="InterPro"/>
</dbReference>
<dbReference type="RefSeq" id="WP_167198298.1">
    <property type="nucleotide sequence ID" value="NZ_JAAORB010000030.1"/>
</dbReference>
<gene>
    <name evidence="3" type="ORF">HAT86_12725</name>
</gene>
<dbReference type="PROSITE" id="PS51898">
    <property type="entry name" value="TYR_RECOMBINASE"/>
    <property type="match status" value="1"/>
</dbReference>
<dbReference type="Gene3D" id="1.10.443.10">
    <property type="entry name" value="Intergrase catalytic core"/>
    <property type="match status" value="1"/>
</dbReference>
<protein>
    <submittedName>
        <fullName evidence="3">Tyrosine-type recombinase/integrase</fullName>
    </submittedName>
</protein>
<dbReference type="EMBL" id="JAAORB010000030">
    <property type="protein sequence ID" value="NHQ75316.1"/>
    <property type="molecule type" value="Genomic_DNA"/>
</dbReference>